<dbReference type="GO" id="GO:0016717">
    <property type="term" value="F:oxidoreductase activity, acting on paired donors, with oxidation of a pair of donors resulting in the reduction of molecular oxygen to two molecules of water"/>
    <property type="evidence" value="ECO:0007669"/>
    <property type="project" value="InterPro"/>
</dbReference>
<gene>
    <name evidence="13" type="ordered locus">RGE_34180</name>
</gene>
<keyword evidence="3 10" id="KW-0812">Transmembrane</keyword>
<dbReference type="InterPro" id="IPR005804">
    <property type="entry name" value="FA_desaturase_dom"/>
</dbReference>
<feature type="transmembrane region" description="Helical" evidence="10">
    <location>
        <begin position="24"/>
        <end position="46"/>
    </location>
</feature>
<dbReference type="GO" id="GO:0016020">
    <property type="term" value="C:membrane"/>
    <property type="evidence" value="ECO:0007669"/>
    <property type="project" value="UniProtKB-SubCell"/>
</dbReference>
<organism evidence="13 14">
    <name type="scientific">Rubrivivax gelatinosus (strain NBRC 100245 / IL144)</name>
    <dbReference type="NCBI Taxonomy" id="983917"/>
    <lineage>
        <taxon>Bacteria</taxon>
        <taxon>Pseudomonadati</taxon>
        <taxon>Pseudomonadota</taxon>
        <taxon>Betaproteobacteria</taxon>
        <taxon>Burkholderiales</taxon>
        <taxon>Sphaerotilaceae</taxon>
        <taxon>Rubrivivax</taxon>
    </lineage>
</organism>
<evidence type="ECO:0000256" key="5">
    <source>
        <dbReference type="ARBA" id="ARBA00022989"/>
    </source>
</evidence>
<dbReference type="Proteomes" id="UP000007883">
    <property type="component" value="Chromosome"/>
</dbReference>
<comment type="similarity">
    <text evidence="2">Belongs to the fatty acid desaturase type 2 family.</text>
</comment>
<comment type="subcellular location">
    <subcellularLocation>
        <location evidence="1">Membrane</location>
        <topology evidence="1">Multi-pass membrane protein</topology>
    </subcellularLocation>
</comment>
<reference evidence="13 14" key="1">
    <citation type="journal article" date="2012" name="J. Bacteriol.">
        <title>Complete genome sequence of phototrophic betaproteobacterium Rubrivivax gelatinosus IL144.</title>
        <authorList>
            <person name="Nagashima S."/>
            <person name="Kamimura A."/>
            <person name="Shimizu T."/>
            <person name="Nakamura-isaki S."/>
            <person name="Aono E."/>
            <person name="Sakamoto K."/>
            <person name="Ichikawa N."/>
            <person name="Nakazawa H."/>
            <person name="Sekine M."/>
            <person name="Yamazaki S."/>
            <person name="Fujita N."/>
            <person name="Shimada K."/>
            <person name="Hanada S."/>
            <person name="Nagashima K.V.P."/>
        </authorList>
    </citation>
    <scope>NUCLEOTIDE SEQUENCE [LARGE SCALE GENOMIC DNA]</scope>
    <source>
        <strain evidence="14">NBRC 100245 / IL144</strain>
    </source>
</reference>
<dbReference type="Pfam" id="PF01610">
    <property type="entry name" value="DDE_Tnp_ISL3"/>
    <property type="match status" value="1"/>
</dbReference>
<evidence type="ECO:0000256" key="2">
    <source>
        <dbReference type="ARBA" id="ARBA00008749"/>
    </source>
</evidence>
<evidence type="ECO:0000256" key="9">
    <source>
        <dbReference type="ARBA" id="ARBA00023136"/>
    </source>
</evidence>
<evidence type="ECO:0000256" key="7">
    <source>
        <dbReference type="ARBA" id="ARBA00023004"/>
    </source>
</evidence>
<dbReference type="PANTHER" id="PTHR11351">
    <property type="entry name" value="ACYL-COA DESATURASE"/>
    <property type="match status" value="1"/>
</dbReference>
<keyword evidence="14" id="KW-1185">Reference proteome</keyword>
<evidence type="ECO:0000256" key="1">
    <source>
        <dbReference type="ARBA" id="ARBA00004141"/>
    </source>
</evidence>
<dbReference type="STRING" id="983917.RGE_34180"/>
<dbReference type="RefSeq" id="WP_014429615.1">
    <property type="nucleotide sequence ID" value="NC_017075.1"/>
</dbReference>
<dbReference type="GO" id="GO:0006631">
    <property type="term" value="P:fatty acid metabolic process"/>
    <property type="evidence" value="ECO:0007669"/>
    <property type="project" value="UniProtKB-KW"/>
</dbReference>
<dbReference type="EMBL" id="AP012320">
    <property type="protein sequence ID" value="BAL96757.1"/>
    <property type="molecule type" value="Genomic_DNA"/>
</dbReference>
<keyword evidence="6" id="KW-0560">Oxidoreductase</keyword>
<evidence type="ECO:0000313" key="13">
    <source>
        <dbReference type="EMBL" id="BAL96757.1"/>
    </source>
</evidence>
<feature type="domain" description="Fatty acid desaturase" evidence="11">
    <location>
        <begin position="23"/>
        <end position="237"/>
    </location>
</feature>
<dbReference type="CDD" id="cd03505">
    <property type="entry name" value="Delta9-FADS-like"/>
    <property type="match status" value="1"/>
</dbReference>
<evidence type="ECO:0000256" key="3">
    <source>
        <dbReference type="ARBA" id="ARBA00022692"/>
    </source>
</evidence>
<name>I0HUS0_RUBGI</name>
<feature type="transmembrane region" description="Helical" evidence="10">
    <location>
        <begin position="150"/>
        <end position="176"/>
    </location>
</feature>
<sequence>MTQLLTLHDALVDWLAYGLLGASWWQVVLFTLAVTHVTIAAVTIFLHRSQAHRALDLHPIVSHFLRFWLWLTTGMVTKEWVAIHRKHHAKCETEEDPHSPVTRGIKTVLLTGSELYRAEAKVGETLSKYGHGTPDDWIERHLYSRFTWQGVALMLIVDMLLFGALGATVWAVQMIWIPIHAAGIINGLGHFWGYRNFEAADASTNISPWGVLIGGEELHNNHHTYPTSAKFSVKRYEFDIGWAYIRGMQALGLAKVRKTPPRLALGEAKPVADGQTLDALIANRYEVMAGYAKEMRRAVRAELAHLKAQGAQNSAHWRDLVLAKTWLHRDEDKIPHGVRPRLTQALGDNPSLAKLVAMREELRALWTRTNVSAEQLVADLQAWCRKAEDSGIAALQEFSLKLRSARA</sequence>
<evidence type="ECO:0000259" key="11">
    <source>
        <dbReference type="Pfam" id="PF00487"/>
    </source>
</evidence>
<dbReference type="InterPro" id="IPR015876">
    <property type="entry name" value="Acyl-CoA_DS"/>
</dbReference>
<evidence type="ECO:0000256" key="10">
    <source>
        <dbReference type="SAM" id="Phobius"/>
    </source>
</evidence>
<dbReference type="PANTHER" id="PTHR11351:SF33">
    <property type="entry name" value="DELTA-9 FATTY ACID DESATURASE, DESA"/>
    <property type="match status" value="1"/>
</dbReference>
<dbReference type="AlphaFoldDB" id="I0HUS0"/>
<keyword evidence="7" id="KW-0408">Iron</keyword>
<evidence type="ECO:0000259" key="12">
    <source>
        <dbReference type="Pfam" id="PF01610"/>
    </source>
</evidence>
<keyword evidence="8" id="KW-0443">Lipid metabolism</keyword>
<keyword evidence="5 10" id="KW-1133">Transmembrane helix</keyword>
<keyword evidence="4" id="KW-0276">Fatty acid metabolism</keyword>
<protein>
    <submittedName>
        <fullName evidence="13">Putative fatty acid desaturase</fullName>
    </submittedName>
</protein>
<dbReference type="PATRIC" id="fig|983917.3.peg.3342"/>
<accession>I0HUS0</accession>
<dbReference type="Pfam" id="PF00487">
    <property type="entry name" value="FA_desaturase"/>
    <property type="match status" value="1"/>
</dbReference>
<evidence type="ECO:0000256" key="8">
    <source>
        <dbReference type="ARBA" id="ARBA00023098"/>
    </source>
</evidence>
<proteinExistence type="inferred from homology"/>
<dbReference type="InterPro" id="IPR002560">
    <property type="entry name" value="Transposase_DDE"/>
</dbReference>
<dbReference type="HOGENOM" id="CLU_062181_0_0_4"/>
<dbReference type="KEGG" id="rge:RGE_34180"/>
<evidence type="ECO:0000313" key="14">
    <source>
        <dbReference type="Proteomes" id="UP000007883"/>
    </source>
</evidence>
<feature type="domain" description="Transposase IS204/IS1001/IS1096/IS1165 DDE" evidence="12">
    <location>
        <begin position="288"/>
        <end position="404"/>
    </location>
</feature>
<dbReference type="eggNOG" id="COG1398">
    <property type="taxonomic scope" value="Bacteria"/>
</dbReference>
<evidence type="ECO:0000256" key="6">
    <source>
        <dbReference type="ARBA" id="ARBA00023002"/>
    </source>
</evidence>
<keyword evidence="9 10" id="KW-0472">Membrane</keyword>
<evidence type="ECO:0000256" key="4">
    <source>
        <dbReference type="ARBA" id="ARBA00022832"/>
    </source>
</evidence>